<reference evidence="2" key="1">
    <citation type="journal article" date="2018" name="Genome Biol. Evol.">
        <title>Genomics and development of Lentinus tigrinus, a white-rot wood-decaying mushroom with dimorphic fruiting bodies.</title>
        <authorList>
            <person name="Wu B."/>
            <person name="Xu Z."/>
            <person name="Knudson A."/>
            <person name="Carlson A."/>
            <person name="Chen N."/>
            <person name="Kovaka S."/>
            <person name="LaButti K."/>
            <person name="Lipzen A."/>
            <person name="Pennachio C."/>
            <person name="Riley R."/>
            <person name="Schakwitz W."/>
            <person name="Umezawa K."/>
            <person name="Ohm R.A."/>
            <person name="Grigoriev I.V."/>
            <person name="Nagy L.G."/>
            <person name="Gibbons J."/>
            <person name="Hibbett D."/>
        </authorList>
    </citation>
    <scope>NUCLEOTIDE SEQUENCE [LARGE SCALE GENOMIC DNA]</scope>
    <source>
        <strain evidence="2">ALCF2SS1-6</strain>
    </source>
</reference>
<keyword evidence="3" id="KW-1185">Reference proteome</keyword>
<evidence type="ECO:0000313" key="3">
    <source>
        <dbReference type="Proteomes" id="UP000313359"/>
    </source>
</evidence>
<sequence length="50" mass="5427">MHVAIPLMIDEGTGGESQAKPPLEGERNLPRSSWAVGSPEVMGVRRNKKL</sequence>
<evidence type="ECO:0000256" key="1">
    <source>
        <dbReference type="SAM" id="MobiDB-lite"/>
    </source>
</evidence>
<gene>
    <name evidence="2" type="ORF">L227DRAFT_580642</name>
</gene>
<accession>A0A5C2RV90</accession>
<dbReference type="AlphaFoldDB" id="A0A5C2RV90"/>
<proteinExistence type="predicted"/>
<organism evidence="2 3">
    <name type="scientific">Lentinus tigrinus ALCF2SS1-6</name>
    <dbReference type="NCBI Taxonomy" id="1328759"/>
    <lineage>
        <taxon>Eukaryota</taxon>
        <taxon>Fungi</taxon>
        <taxon>Dikarya</taxon>
        <taxon>Basidiomycota</taxon>
        <taxon>Agaricomycotina</taxon>
        <taxon>Agaricomycetes</taxon>
        <taxon>Polyporales</taxon>
        <taxon>Polyporaceae</taxon>
        <taxon>Lentinus</taxon>
    </lineage>
</organism>
<dbReference type="EMBL" id="ML122307">
    <property type="protein sequence ID" value="RPD54367.1"/>
    <property type="molecule type" value="Genomic_DNA"/>
</dbReference>
<evidence type="ECO:0000313" key="2">
    <source>
        <dbReference type="EMBL" id="RPD54367.1"/>
    </source>
</evidence>
<dbReference type="Proteomes" id="UP000313359">
    <property type="component" value="Unassembled WGS sequence"/>
</dbReference>
<protein>
    <submittedName>
        <fullName evidence="2">Uncharacterized protein</fullName>
    </submittedName>
</protein>
<feature type="non-terminal residue" evidence="2">
    <location>
        <position position="50"/>
    </location>
</feature>
<name>A0A5C2RV90_9APHY</name>
<feature type="region of interest" description="Disordered" evidence="1">
    <location>
        <begin position="1"/>
        <end position="50"/>
    </location>
</feature>